<dbReference type="EMBL" id="AJWJ01000217">
    <property type="protein sequence ID" value="KAF2073245.1"/>
    <property type="molecule type" value="Genomic_DNA"/>
</dbReference>
<evidence type="ECO:0000256" key="1">
    <source>
        <dbReference type="ARBA" id="ARBA00007527"/>
    </source>
</evidence>
<keyword evidence="5" id="KW-1185">Reference proteome</keyword>
<reference evidence="4" key="1">
    <citation type="submission" date="2020-01" db="EMBL/GenBank/DDBJ databases">
        <title>Development of genomics and gene disruption for Polysphondylium violaceum indicates a role for the polyketide synthase stlB in stalk morphogenesis.</title>
        <authorList>
            <person name="Narita B."/>
            <person name="Kawabe Y."/>
            <person name="Kin K."/>
            <person name="Saito T."/>
            <person name="Gibbs R."/>
            <person name="Kuspa A."/>
            <person name="Muzny D."/>
            <person name="Queller D."/>
            <person name="Richards S."/>
            <person name="Strassman J."/>
            <person name="Sucgang R."/>
            <person name="Worley K."/>
            <person name="Schaap P."/>
        </authorList>
    </citation>
    <scope>NUCLEOTIDE SEQUENCE</scope>
    <source>
        <strain evidence="4">QSvi11</strain>
    </source>
</reference>
<protein>
    <submittedName>
        <fullName evidence="4">Uncharacterized protein</fullName>
    </submittedName>
</protein>
<evidence type="ECO:0000313" key="5">
    <source>
        <dbReference type="Proteomes" id="UP000695562"/>
    </source>
</evidence>
<dbReference type="Pfam" id="PF03265">
    <property type="entry name" value="DNase_II"/>
    <property type="match status" value="2"/>
</dbReference>
<organism evidence="4 5">
    <name type="scientific">Polysphondylium violaceum</name>
    <dbReference type="NCBI Taxonomy" id="133409"/>
    <lineage>
        <taxon>Eukaryota</taxon>
        <taxon>Amoebozoa</taxon>
        <taxon>Evosea</taxon>
        <taxon>Eumycetozoa</taxon>
        <taxon>Dictyostelia</taxon>
        <taxon>Dictyosteliales</taxon>
        <taxon>Dictyosteliaceae</taxon>
        <taxon>Polysphondylium</taxon>
    </lineage>
</organism>
<dbReference type="InterPro" id="IPR004947">
    <property type="entry name" value="DNase_II"/>
</dbReference>
<accession>A0A8J4UYN5</accession>
<dbReference type="AlphaFoldDB" id="A0A8J4UYN5"/>
<dbReference type="PANTHER" id="PTHR10858">
    <property type="entry name" value="DEOXYRIBONUCLEASE II"/>
    <property type="match status" value="1"/>
</dbReference>
<dbReference type="Proteomes" id="UP000695562">
    <property type="component" value="Unassembled WGS sequence"/>
</dbReference>
<proteinExistence type="inferred from homology"/>
<comment type="similarity">
    <text evidence="1">Belongs to the DNase II family.</text>
</comment>
<keyword evidence="2" id="KW-0378">Hydrolase</keyword>
<comment type="caution">
    <text evidence="4">The sequence shown here is derived from an EMBL/GenBank/DDBJ whole genome shotgun (WGS) entry which is preliminary data.</text>
</comment>
<evidence type="ECO:0000256" key="3">
    <source>
        <dbReference type="SAM" id="MobiDB-lite"/>
    </source>
</evidence>
<sequence length="791" mass="89966">MASCIRSNSGSKSMTGSNYNASILPIAPIVDAKQPTELLELYCLAKKGEFQNYCQVPSTTNSASNPNWEKVNWWLVLKEAGAIDDKVKYTLFYNDLNGKTFTLESQSKIRDVGFKEFIETIDNPKCEIANVKTFQSWFHESSKAKNTKNFDKPSVAKFEHAHAKYLISHDASYNGFIVDHSLPMPYTDAVFGVSKSNPSQHAFCFNFNPAGFQEIINLFRVSRPMIVKTNIHGNCRKDLSPLWDKSHKTSSLTLSYEELDDKADECKTAWQSTMLKFDEIFTKAYPSQCYQRASLSLSIADPNNPKFIDAIAFYPRRQNEDHGCFKNPTSTVNKELKKDVVEPYTWDPFYSKCAEDDKKAIHLARFSGKKEEKYICSPVEYGIDSWLAASQIMGKLLYVSTQNQKSKFPSFVNQKPLWGVYEVNSFFEESDKHEKIGIQHDGDTVCIGDSNRVRGQLHHLGSIFCFDDKKVADYLKELLLAKKEPFNTVNLYGDASGLGPKYQKATVDPTTKSKTRPLSFFYPNDVNNLKGFNPDPLIADTKCGATEELDPADYTDLTVPLFHAEFFFEPKQDEEDKLEGYNPHEEPNKKWDWIKKFAELNAYRSAGKATGRFSGTELNYLNYYIVNLVRFYKQYNRLKESSTAYPSGGTYYKSEKFRKLHRCEGFQPAHLDRIIPPKTIVEDLEEILLDRVEEAMSNNIIVGYNTKCHSKDMIDLTPRTNQVGSCAEPKPTCIDPPNPVNIHRSYAYDESDDEDGDLKSPKRSKTSETSSGSELHKFLPIPGVPPKMDTS</sequence>
<evidence type="ECO:0000256" key="2">
    <source>
        <dbReference type="ARBA" id="ARBA00022801"/>
    </source>
</evidence>
<dbReference type="PANTHER" id="PTHR10858:SF23">
    <property type="entry name" value="DEOXYRIBONUCLEASE II"/>
    <property type="match status" value="1"/>
</dbReference>
<dbReference type="GO" id="GO:0004531">
    <property type="term" value="F:deoxyribonuclease II activity"/>
    <property type="evidence" value="ECO:0007669"/>
    <property type="project" value="InterPro"/>
</dbReference>
<name>A0A8J4UYN5_9MYCE</name>
<evidence type="ECO:0000313" key="4">
    <source>
        <dbReference type="EMBL" id="KAF2073245.1"/>
    </source>
</evidence>
<feature type="region of interest" description="Disordered" evidence="3">
    <location>
        <begin position="725"/>
        <end position="791"/>
    </location>
</feature>
<gene>
    <name evidence="4" type="ORF">CYY_005442</name>
</gene>
<dbReference type="OrthoDB" id="24386at2759"/>